<name>A0A4R6X6A3_9GAMM</name>
<dbReference type="EMBL" id="SNZA01000009">
    <property type="protein sequence ID" value="TDR05587.1"/>
    <property type="molecule type" value="Genomic_DNA"/>
</dbReference>
<accession>A0A4R6X6A3</accession>
<dbReference type="InterPro" id="IPR054787">
    <property type="entry name" value="TrlF_ATPase"/>
</dbReference>
<keyword evidence="3" id="KW-1185">Reference proteome</keyword>
<dbReference type="InterPro" id="IPR052018">
    <property type="entry name" value="PHP_domain"/>
</dbReference>
<reference evidence="2 3" key="1">
    <citation type="submission" date="2019-03" db="EMBL/GenBank/DDBJ databases">
        <title>Genomic Encyclopedia of Type Strains, Phase IV (KMG-IV): sequencing the most valuable type-strain genomes for metagenomic binning, comparative biology and taxonomic classification.</title>
        <authorList>
            <person name="Goeker M."/>
        </authorList>
    </citation>
    <scope>NUCLEOTIDE SEQUENCE [LARGE SCALE GENOMIC DNA]</scope>
    <source>
        <strain evidence="2 3">DSM 5604</strain>
    </source>
</reference>
<dbReference type="SUPFAM" id="SSF52540">
    <property type="entry name" value="P-loop containing nucleoside triphosphate hydrolases"/>
    <property type="match status" value="1"/>
</dbReference>
<evidence type="ECO:0000313" key="3">
    <source>
        <dbReference type="Proteomes" id="UP000295729"/>
    </source>
</evidence>
<dbReference type="InterPro" id="IPR027417">
    <property type="entry name" value="P-loop_NTPase"/>
</dbReference>
<protein>
    <submittedName>
        <fullName evidence="2">Uncharacterized protein</fullName>
    </submittedName>
</protein>
<evidence type="ECO:0000313" key="2">
    <source>
        <dbReference type="EMBL" id="TDR05587.1"/>
    </source>
</evidence>
<dbReference type="Proteomes" id="UP000295729">
    <property type="component" value="Unassembled WGS sequence"/>
</dbReference>
<feature type="coiled-coil region" evidence="1">
    <location>
        <begin position="692"/>
        <end position="719"/>
    </location>
</feature>
<keyword evidence="1" id="KW-0175">Coiled coil</keyword>
<dbReference type="Gene3D" id="3.40.50.300">
    <property type="entry name" value="P-loop containing nucleotide triphosphate hydrolases"/>
    <property type="match status" value="2"/>
</dbReference>
<dbReference type="InterPro" id="IPR049963">
    <property type="entry name" value="Ppl_antiphage"/>
</dbReference>
<dbReference type="PANTHER" id="PTHR42924:SF3">
    <property type="entry name" value="POLYMERASE_HISTIDINOL PHOSPHATASE N-TERMINAL DOMAIN-CONTAINING PROTEIN"/>
    <property type="match status" value="1"/>
</dbReference>
<dbReference type="InterPro" id="IPR016195">
    <property type="entry name" value="Pol/histidinol_Pase-like"/>
</dbReference>
<evidence type="ECO:0000256" key="1">
    <source>
        <dbReference type="SAM" id="Coils"/>
    </source>
</evidence>
<dbReference type="GO" id="GO:0004534">
    <property type="term" value="F:5'-3' RNA exonuclease activity"/>
    <property type="evidence" value="ECO:0007669"/>
    <property type="project" value="TreeGrafter"/>
</dbReference>
<dbReference type="OrthoDB" id="9791620at2"/>
<dbReference type="Gene3D" id="3.20.20.140">
    <property type="entry name" value="Metal-dependent hydrolases"/>
    <property type="match status" value="1"/>
</dbReference>
<dbReference type="AlphaFoldDB" id="A0A4R6X6A3"/>
<dbReference type="NCBIfam" id="NF045780">
    <property type="entry name" value="TrlF_fam_ATP"/>
    <property type="match status" value="1"/>
</dbReference>
<dbReference type="PANTHER" id="PTHR42924">
    <property type="entry name" value="EXONUCLEASE"/>
    <property type="match status" value="1"/>
</dbReference>
<organism evidence="2 3">
    <name type="scientific">Marinomonas communis</name>
    <dbReference type="NCBI Taxonomy" id="28254"/>
    <lineage>
        <taxon>Bacteria</taxon>
        <taxon>Pseudomonadati</taxon>
        <taxon>Pseudomonadota</taxon>
        <taxon>Gammaproteobacteria</taxon>
        <taxon>Oceanospirillales</taxon>
        <taxon>Oceanospirillaceae</taxon>
        <taxon>Marinomonas</taxon>
    </lineage>
</organism>
<dbReference type="SUPFAM" id="SSF89550">
    <property type="entry name" value="PHP domain-like"/>
    <property type="match status" value="1"/>
</dbReference>
<comment type="caution">
    <text evidence="2">The sequence shown here is derived from an EMBL/GenBank/DDBJ whole genome shotgun (WGS) entry which is preliminary data.</text>
</comment>
<gene>
    <name evidence="2" type="ORF">C8D85_3612</name>
</gene>
<dbReference type="RefSeq" id="WP_133565314.1">
    <property type="nucleotide sequence ID" value="NZ_SNZA01000009.1"/>
</dbReference>
<sequence length="900" mass="101633">MKTTGSHWFKVDFHCHSPASDDYPRGSEMDKDGCSPEQWLLEHMKHEIDCVVLSDHNTGAWIDEVRAALVDLKERSDAGELTSYRDIHIIPAVELTAAGNCHVLGLFPESFKAEHIARVVGSCEPPVSEDKKNHQTILGSGVPRIISKIKDAGGIAILAHVDKAKGIFKNTNQDEVRAAFNAEPDAVELIGSNDELDGFAQSLVNDLAKVKGSDAHCREQMGRSFTWVKMSQPSFEGIKIALTDPDHCIIKDGNPPRYPSYKISQMSLKTYMCKDSSDHAINLELSPWYTAIVGSRGSGKSTVVEAVRLALKRDTRATEPKLSSDIEKRLSEFKNTSEGAVRDDSYIELLYEKDSQKYKLTWTPTSHTLFKYDIHTSDWTEDPTFDVSRFPVSIYSQKMLFDIATKPNAFLKVIDDSEVVKFADWESKNKELQSDYKGLCHDLREVESSLNEIPKIQGNLTDINNKLKTLESCGLSEKQTQLSNYQKEMSQAGDAISKINSHIDSIKAALNECEEIVVTNTDTELDEFLKSVQKIQKDLLKNTTEQVTSAESSLEALQQKEYFLQLKENIKVTTNDMKVTLDTLEDAEISPDKLDHLLTEREQLAQKVAKEASLKDKRVNILQRKSEALTSLMEHRKDLTKRRKDFIDNLGLTDLHISILPLASKPEELILGYQQATGIDRFSSHILESERNSGLLSELDKLERQNPKLEAKRFEEVEKLKQFHRDCRNNTNNTNYDIHGALKTRISQLSDEQLDNFDCWFPDDGIDIKFFDVNRQKRPLDKASPGQKSASMLTFLMSYGSDPLILDQPEDDLDCAMLAESVIPAISKNKQRRQLILVTHSAPIVVNGDAEYIIGMSQNQMRLTPYITGGIQEQEVKDFICKQMEGGEKAFRSRFKRIIG</sequence>
<dbReference type="NCBIfam" id="NF042955">
    <property type="entry name" value="Ppl_antiphage"/>
    <property type="match status" value="1"/>
</dbReference>
<proteinExistence type="predicted"/>
<dbReference type="GO" id="GO:0035312">
    <property type="term" value="F:5'-3' DNA exonuclease activity"/>
    <property type="evidence" value="ECO:0007669"/>
    <property type="project" value="TreeGrafter"/>
</dbReference>